<evidence type="ECO:0000313" key="3">
    <source>
        <dbReference type="Proteomes" id="UP000179441"/>
    </source>
</evidence>
<name>A0A1S1M2C3_MYCCH</name>
<dbReference type="Pfam" id="PF20530">
    <property type="entry name" value="DUF6745"/>
    <property type="match status" value="1"/>
</dbReference>
<dbReference type="Proteomes" id="UP000179441">
    <property type="component" value="Unassembled WGS sequence"/>
</dbReference>
<dbReference type="AlphaFoldDB" id="A0A1S1M2C3"/>
<evidence type="ECO:0000259" key="1">
    <source>
        <dbReference type="Pfam" id="PF20530"/>
    </source>
</evidence>
<organism evidence="2 3">
    <name type="scientific">Mycobacteroides chelonae</name>
    <name type="common">Mycobacterium chelonae</name>
    <dbReference type="NCBI Taxonomy" id="1774"/>
    <lineage>
        <taxon>Bacteria</taxon>
        <taxon>Bacillati</taxon>
        <taxon>Actinomycetota</taxon>
        <taxon>Actinomycetes</taxon>
        <taxon>Mycobacteriales</taxon>
        <taxon>Mycobacteriaceae</taxon>
        <taxon>Mycobacteroides</taxon>
    </lineage>
</organism>
<dbReference type="InterPro" id="IPR046633">
    <property type="entry name" value="DUF6745"/>
</dbReference>
<proteinExistence type="predicted"/>
<evidence type="ECO:0000313" key="2">
    <source>
        <dbReference type="EMBL" id="OHU76055.1"/>
    </source>
</evidence>
<sequence length="395" mass="44986">MYERCEIPAPQYFVWMDSPIGAQFAADLLSGDPVAARMLPNIDISEEQSGTYRHEIEAQIEPEYWLRPRLNDPKLPDWNTWPSRTAAKHADNHPYIVDLKKLWTFYIAPFGGDDALSSKGLVDVSRIYASQGLEQTLTLWISLLAERRMAQSDRRFFNSNLCNRFGRDLGARKDPRFERRHHDHGGVDLRRWTIYELFGTPATIAHAADIATVVEHTSYIEALPGVAVLAENPVVYTTDKDGMLHNDSGPAVRFSDGIEVHSWRGRWVERDVIEQPVSLEAIVMERNAEVRRCLIERWGWDTFVQKAHLSPVGAEVEDPGNAPHTLQLYDIPERLQLSRRNPARLLMCTNGSSERDGTRRRYGLLVRAAHSDPVGAAAELYGVSPKTYRRMQVRT</sequence>
<protein>
    <recommendedName>
        <fullName evidence="1">DUF6745 domain-containing protein</fullName>
    </recommendedName>
</protein>
<dbReference type="EMBL" id="MLIS01000004">
    <property type="protein sequence ID" value="OHU76055.1"/>
    <property type="molecule type" value="Genomic_DNA"/>
</dbReference>
<keyword evidence="3" id="KW-1185">Reference proteome</keyword>
<comment type="caution">
    <text evidence="2">The sequence shown here is derived from an EMBL/GenBank/DDBJ whole genome shotgun (WGS) entry which is preliminary data.</text>
</comment>
<gene>
    <name evidence="2" type="ORF">BKG84_24475</name>
</gene>
<reference evidence="2 3" key="1">
    <citation type="submission" date="2016-10" db="EMBL/GenBank/DDBJ databases">
        <title>Evaluation of Human, Veterinary and Environmental Mycobacterium chelonae Isolates by Core Genome Phylogenomic Analysis, Targeted Gene Comparison, and Anti-microbial Susceptibility Patterns: A Tale of Mistaken Identities.</title>
        <authorList>
            <person name="Fogelson S.B."/>
            <person name="Camus A.C."/>
            <person name="Lorenz W."/>
            <person name="Vasireddy R."/>
            <person name="Vasireddy S."/>
            <person name="Smith T."/>
            <person name="Brown-Elliott B.A."/>
            <person name="Wallace R.J.Jr."/>
            <person name="Hasan N.A."/>
            <person name="Reischl U."/>
            <person name="Sanchez S."/>
        </authorList>
    </citation>
    <scope>NUCLEOTIDE SEQUENCE [LARGE SCALE GENOMIC DNA]</scope>
    <source>
        <strain evidence="2 3">15518</strain>
    </source>
</reference>
<feature type="domain" description="DUF6745" evidence="1">
    <location>
        <begin position="207"/>
        <end position="390"/>
    </location>
</feature>
<accession>A0A1S1M2C3</accession>